<reference evidence="1" key="1">
    <citation type="journal article" date="2023" name="Mol. Phylogenet. Evol.">
        <title>Genome-scale phylogeny and comparative genomics of the fungal order Sordariales.</title>
        <authorList>
            <person name="Hensen N."/>
            <person name="Bonometti L."/>
            <person name="Westerberg I."/>
            <person name="Brannstrom I.O."/>
            <person name="Guillou S."/>
            <person name="Cros-Aarteil S."/>
            <person name="Calhoun S."/>
            <person name="Haridas S."/>
            <person name="Kuo A."/>
            <person name="Mondo S."/>
            <person name="Pangilinan J."/>
            <person name="Riley R."/>
            <person name="LaButti K."/>
            <person name="Andreopoulos B."/>
            <person name="Lipzen A."/>
            <person name="Chen C."/>
            <person name="Yan M."/>
            <person name="Daum C."/>
            <person name="Ng V."/>
            <person name="Clum A."/>
            <person name="Steindorff A."/>
            <person name="Ohm R.A."/>
            <person name="Martin F."/>
            <person name="Silar P."/>
            <person name="Natvig D.O."/>
            <person name="Lalanne C."/>
            <person name="Gautier V."/>
            <person name="Ament-Velasquez S.L."/>
            <person name="Kruys A."/>
            <person name="Hutchinson M.I."/>
            <person name="Powell A.J."/>
            <person name="Barry K."/>
            <person name="Miller A.N."/>
            <person name="Grigoriev I.V."/>
            <person name="Debuchy R."/>
            <person name="Gladieux P."/>
            <person name="Hiltunen Thoren M."/>
            <person name="Johannesson H."/>
        </authorList>
    </citation>
    <scope>NUCLEOTIDE SEQUENCE</scope>
    <source>
        <strain evidence="1">CBS 560.94</strain>
    </source>
</reference>
<evidence type="ECO:0000313" key="2">
    <source>
        <dbReference type="Proteomes" id="UP001278500"/>
    </source>
</evidence>
<dbReference type="GeneID" id="87862888"/>
<dbReference type="RefSeq" id="XP_062678437.1">
    <property type="nucleotide sequence ID" value="XM_062825734.1"/>
</dbReference>
<sequence>MDSWSFTIPAARSRLRVGGLRVRNYRVTAFVRYSGRDTTEIRGTMQRMHRTVREIRDRVVVPRRSRSAPQARPPRDVQQWVDNISTSWLSSPGYGSEYQSTIPTRRLSSTASRYFSLAGSRMGRLHGNVKDLPAQYGLILGVNKSYSAGFTYCFCIRQHYPI</sequence>
<gene>
    <name evidence="1" type="ORF">B0H65DRAFT_445307</name>
</gene>
<dbReference type="Proteomes" id="UP001278500">
    <property type="component" value="Unassembled WGS sequence"/>
</dbReference>
<comment type="caution">
    <text evidence="1">The sequence shown here is derived from an EMBL/GenBank/DDBJ whole genome shotgun (WGS) entry which is preliminary data.</text>
</comment>
<reference evidence="1" key="2">
    <citation type="submission" date="2023-06" db="EMBL/GenBank/DDBJ databases">
        <authorList>
            <consortium name="Lawrence Berkeley National Laboratory"/>
            <person name="Haridas S."/>
            <person name="Hensen N."/>
            <person name="Bonometti L."/>
            <person name="Westerberg I."/>
            <person name="Brannstrom I.O."/>
            <person name="Guillou S."/>
            <person name="Cros-Aarteil S."/>
            <person name="Calhoun S."/>
            <person name="Kuo A."/>
            <person name="Mondo S."/>
            <person name="Pangilinan J."/>
            <person name="Riley R."/>
            <person name="Labutti K."/>
            <person name="Andreopoulos B."/>
            <person name="Lipzen A."/>
            <person name="Chen C."/>
            <person name="Yanf M."/>
            <person name="Daum C."/>
            <person name="Ng V."/>
            <person name="Clum A."/>
            <person name="Steindorff A."/>
            <person name="Ohm R."/>
            <person name="Martin F."/>
            <person name="Silar P."/>
            <person name="Natvig D."/>
            <person name="Lalanne C."/>
            <person name="Gautier V."/>
            <person name="Ament-Velasquez S.L."/>
            <person name="Kruys A."/>
            <person name="Hutchinson M.I."/>
            <person name="Powell A.J."/>
            <person name="Barry K."/>
            <person name="Miller A.N."/>
            <person name="Grigoriev I.V."/>
            <person name="Debuchy R."/>
            <person name="Gladieux P."/>
            <person name="Thoren M.H."/>
            <person name="Johannesson H."/>
        </authorList>
    </citation>
    <scope>NUCLEOTIDE SEQUENCE</scope>
    <source>
        <strain evidence="1">CBS 560.94</strain>
    </source>
</reference>
<dbReference type="AlphaFoldDB" id="A0AAE0MNE3"/>
<keyword evidence="2" id="KW-1185">Reference proteome</keyword>
<proteinExistence type="predicted"/>
<name>A0AAE0MNE3_9PEZI</name>
<dbReference type="EMBL" id="JAUEPP010000007">
    <property type="protein sequence ID" value="KAK3339077.1"/>
    <property type="molecule type" value="Genomic_DNA"/>
</dbReference>
<protein>
    <submittedName>
        <fullName evidence="1">Uncharacterized protein</fullName>
    </submittedName>
</protein>
<organism evidence="1 2">
    <name type="scientific">Neurospora tetraspora</name>
    <dbReference type="NCBI Taxonomy" id="94610"/>
    <lineage>
        <taxon>Eukaryota</taxon>
        <taxon>Fungi</taxon>
        <taxon>Dikarya</taxon>
        <taxon>Ascomycota</taxon>
        <taxon>Pezizomycotina</taxon>
        <taxon>Sordariomycetes</taxon>
        <taxon>Sordariomycetidae</taxon>
        <taxon>Sordariales</taxon>
        <taxon>Sordariaceae</taxon>
        <taxon>Neurospora</taxon>
    </lineage>
</organism>
<evidence type="ECO:0000313" key="1">
    <source>
        <dbReference type="EMBL" id="KAK3339077.1"/>
    </source>
</evidence>
<accession>A0AAE0MNE3</accession>